<evidence type="ECO:0000256" key="5">
    <source>
        <dbReference type="ARBA" id="ARBA00022741"/>
    </source>
</evidence>
<name>A0A1V3G5W1_9BACL</name>
<dbReference type="PROSITE" id="PS00211">
    <property type="entry name" value="ABC_TRANSPORTER_1"/>
    <property type="match status" value="2"/>
</dbReference>
<dbReference type="Proteomes" id="UP000188597">
    <property type="component" value="Unassembled WGS sequence"/>
</dbReference>
<dbReference type="Gene3D" id="3.40.50.300">
    <property type="entry name" value="P-loop containing nucleotide triphosphate hydrolases"/>
    <property type="match status" value="2"/>
</dbReference>
<evidence type="ECO:0000256" key="2">
    <source>
        <dbReference type="ARBA" id="ARBA00005417"/>
    </source>
</evidence>
<dbReference type="GO" id="GO:0042626">
    <property type="term" value="F:ATPase-coupled transmembrane transporter activity"/>
    <property type="evidence" value="ECO:0007669"/>
    <property type="project" value="TreeGrafter"/>
</dbReference>
<dbReference type="InterPro" id="IPR003439">
    <property type="entry name" value="ABC_transporter-like_ATP-bd"/>
</dbReference>
<dbReference type="PROSITE" id="PS50893">
    <property type="entry name" value="ABC_TRANSPORTER_2"/>
    <property type="match status" value="2"/>
</dbReference>
<keyword evidence="6" id="KW-0067">ATP-binding</keyword>
<keyword evidence="3" id="KW-0813">Transport</keyword>
<dbReference type="InterPro" id="IPR003593">
    <property type="entry name" value="AAA+_ATPase"/>
</dbReference>
<evidence type="ECO:0000313" key="11">
    <source>
        <dbReference type="Proteomes" id="UP000188597"/>
    </source>
</evidence>
<feature type="domain" description="ABC transporter" evidence="9">
    <location>
        <begin position="4"/>
        <end position="233"/>
    </location>
</feature>
<dbReference type="PANTHER" id="PTHR43553">
    <property type="entry name" value="HEAVY METAL TRANSPORTER"/>
    <property type="match status" value="1"/>
</dbReference>
<dbReference type="EMBL" id="MQMF01000003">
    <property type="protein sequence ID" value="OOE10704.1"/>
    <property type="molecule type" value="Genomic_DNA"/>
</dbReference>
<reference evidence="10 11" key="1">
    <citation type="submission" date="2016-11" db="EMBL/GenBank/DDBJ databases">
        <authorList>
            <person name="Jaros S."/>
            <person name="Januszkiewicz K."/>
            <person name="Wedrychowicz H."/>
        </authorList>
    </citation>
    <scope>NUCLEOTIDE SEQUENCE [LARGE SCALE GENOMIC DNA]</scope>
    <source>
        <strain evidence="10 11">Con a/3</strain>
    </source>
</reference>
<evidence type="ECO:0000256" key="3">
    <source>
        <dbReference type="ARBA" id="ARBA00022448"/>
    </source>
</evidence>
<evidence type="ECO:0000256" key="6">
    <source>
        <dbReference type="ARBA" id="ARBA00022840"/>
    </source>
</evidence>
<dbReference type="RefSeq" id="WP_077364280.1">
    <property type="nucleotide sequence ID" value="NZ_MQMF01000003.1"/>
</dbReference>
<organism evidence="10 11">
    <name type="scientific">Fictibacillus arsenicus</name>
    <dbReference type="NCBI Taxonomy" id="255247"/>
    <lineage>
        <taxon>Bacteria</taxon>
        <taxon>Bacillati</taxon>
        <taxon>Bacillota</taxon>
        <taxon>Bacilli</taxon>
        <taxon>Bacillales</taxon>
        <taxon>Fictibacillaceae</taxon>
        <taxon>Fictibacillus</taxon>
    </lineage>
</organism>
<accession>A0A1V3G5W1</accession>
<keyword evidence="8" id="KW-0472">Membrane</keyword>
<evidence type="ECO:0000256" key="4">
    <source>
        <dbReference type="ARBA" id="ARBA00022475"/>
    </source>
</evidence>
<comment type="subcellular location">
    <subcellularLocation>
        <location evidence="1">Cell membrane</location>
        <topology evidence="1">Peripheral membrane protein</topology>
    </subcellularLocation>
</comment>
<dbReference type="InterPro" id="IPR017871">
    <property type="entry name" value="ABC_transporter-like_CS"/>
</dbReference>
<keyword evidence="5" id="KW-0547">Nucleotide-binding</keyword>
<sequence length="489" mass="55910">MECITSVNKLKLKFPEEEGLLFNDLTISIRKGEKVLLLGPSGCGKSTLLQVLSGLIPQSIDIPIKSESIQIPDSWGFIFQDPDSQFCMPYVDEEIAFVLENLRIPKKEMTGRIKELLATVGLFLEDIHTEIRTLSGGMKQRLALATVLALDPEVIFLDEPTALIDEEGTAQVWDTVKAISKDKTIIIVEHKIDQIMDVIDRVIVFTHDGKIMADGNSTYVFSNFKEELKRFGIWYPNAWEEYKKEKVQNTFTEPSDHMLRLQNFRGYRKKENAITLEKAAVHSGEWIVVTGANGAGKSTLLLSMMQLLKTSGDYRMDGRPIKKFADLQRKAYFVFQNPEYQFLTNSVIEEITYELRQRNEVSNAEFVKKANDLLTIFGLKDKQKQHPYHLSLGQKRRLSVATAFIQNPQLLLLDEPTFGQDSKNTFKLLELLQEECQKGTIIIMVTHDLNIIDHFATRVWEVKNGKVISDWKKDEIKTGSEGNVYEYIF</sequence>
<comment type="similarity">
    <text evidence="2">Belongs to the ABC transporter superfamily.</text>
</comment>
<keyword evidence="7" id="KW-1278">Translocase</keyword>
<dbReference type="GO" id="GO:0005524">
    <property type="term" value="F:ATP binding"/>
    <property type="evidence" value="ECO:0007669"/>
    <property type="project" value="UniProtKB-KW"/>
</dbReference>
<evidence type="ECO:0000259" key="9">
    <source>
        <dbReference type="PROSITE" id="PS50893"/>
    </source>
</evidence>
<dbReference type="CDD" id="cd03225">
    <property type="entry name" value="ABC_cobalt_CbiO_domain1"/>
    <property type="match status" value="2"/>
</dbReference>
<gene>
    <name evidence="10" type="ORF">UN64_15225</name>
</gene>
<evidence type="ECO:0000256" key="8">
    <source>
        <dbReference type="ARBA" id="ARBA00023136"/>
    </source>
</evidence>
<protein>
    <submittedName>
        <fullName evidence="10">ABC transporter</fullName>
    </submittedName>
</protein>
<proteinExistence type="inferred from homology"/>
<dbReference type="GO" id="GO:0043190">
    <property type="term" value="C:ATP-binding cassette (ABC) transporter complex"/>
    <property type="evidence" value="ECO:0007669"/>
    <property type="project" value="TreeGrafter"/>
</dbReference>
<feature type="domain" description="ABC transporter" evidence="9">
    <location>
        <begin position="259"/>
        <end position="489"/>
    </location>
</feature>
<dbReference type="InterPro" id="IPR050095">
    <property type="entry name" value="ECF_ABC_transporter_ATP-bd"/>
</dbReference>
<dbReference type="SUPFAM" id="SSF52540">
    <property type="entry name" value="P-loop containing nucleoside triphosphate hydrolases"/>
    <property type="match status" value="2"/>
</dbReference>
<dbReference type="InterPro" id="IPR027417">
    <property type="entry name" value="P-loop_NTPase"/>
</dbReference>
<dbReference type="InterPro" id="IPR015856">
    <property type="entry name" value="ABC_transpr_CbiO/EcfA_su"/>
</dbReference>
<dbReference type="OrthoDB" id="9799175at2"/>
<evidence type="ECO:0000313" key="10">
    <source>
        <dbReference type="EMBL" id="OOE10704.1"/>
    </source>
</evidence>
<comment type="caution">
    <text evidence="10">The sequence shown here is derived from an EMBL/GenBank/DDBJ whole genome shotgun (WGS) entry which is preliminary data.</text>
</comment>
<dbReference type="AlphaFoldDB" id="A0A1V3G5W1"/>
<dbReference type="GO" id="GO:0016887">
    <property type="term" value="F:ATP hydrolysis activity"/>
    <property type="evidence" value="ECO:0007669"/>
    <property type="project" value="InterPro"/>
</dbReference>
<evidence type="ECO:0000256" key="1">
    <source>
        <dbReference type="ARBA" id="ARBA00004202"/>
    </source>
</evidence>
<keyword evidence="4" id="KW-1003">Cell membrane</keyword>
<dbReference type="SMART" id="SM00382">
    <property type="entry name" value="AAA"/>
    <property type="match status" value="2"/>
</dbReference>
<evidence type="ECO:0000256" key="7">
    <source>
        <dbReference type="ARBA" id="ARBA00022967"/>
    </source>
</evidence>
<dbReference type="Pfam" id="PF00005">
    <property type="entry name" value="ABC_tran"/>
    <property type="match status" value="2"/>
</dbReference>